<dbReference type="AlphaFoldDB" id="A0A6N7BXX9"/>
<comment type="caution">
    <text evidence="2">The sequence shown here is derived from an EMBL/GenBank/DDBJ whole genome shotgun (WGS) entry which is preliminary data.</text>
</comment>
<gene>
    <name evidence="2" type="ORF">FQV37_1667</name>
</gene>
<protein>
    <recommendedName>
        <fullName evidence="1">PRTase-CE domain-containing protein</fullName>
    </recommendedName>
</protein>
<dbReference type="RefSeq" id="WP_025652137.1">
    <property type="nucleotide sequence ID" value="NZ_VZIZ01000031.1"/>
</dbReference>
<name>A0A6N7BXX9_9GAMM</name>
<dbReference type="EMBL" id="VZIZ01000031">
    <property type="protein sequence ID" value="KAF0567902.1"/>
    <property type="molecule type" value="Genomic_DNA"/>
</dbReference>
<dbReference type="InterPro" id="IPR056920">
    <property type="entry name" value="PRTase-CE"/>
</dbReference>
<reference evidence="2 3" key="1">
    <citation type="submission" date="2019-09" db="EMBL/GenBank/DDBJ databases">
        <title>Draft genome sequence of Psychrobacter nivimaris LAMA 639, in search for biotechnological relevant genes.</title>
        <authorList>
            <person name="Lima A.O.S."/>
            <person name="Staloch B.E.K."/>
            <person name="Freitas R.C."/>
            <person name="Niero H."/>
            <person name="Silva M.A.C."/>
        </authorList>
    </citation>
    <scope>NUCLEOTIDE SEQUENCE [LARGE SCALE GENOMIC DNA]</scope>
    <source>
        <strain evidence="2 3">LAMA 639</strain>
    </source>
</reference>
<dbReference type="Proteomes" id="UP000471465">
    <property type="component" value="Unassembled WGS sequence"/>
</dbReference>
<dbReference type="Pfam" id="PF24390">
    <property type="entry name" value="PRTase-CE"/>
    <property type="match status" value="1"/>
</dbReference>
<keyword evidence="3" id="KW-1185">Reference proteome</keyword>
<feature type="domain" description="PRTase-CE" evidence="1">
    <location>
        <begin position="51"/>
        <end position="324"/>
    </location>
</feature>
<organism evidence="2 3">
    <name type="scientific">Psychrobacter nivimaris</name>
    <dbReference type="NCBI Taxonomy" id="281738"/>
    <lineage>
        <taxon>Bacteria</taxon>
        <taxon>Pseudomonadati</taxon>
        <taxon>Pseudomonadota</taxon>
        <taxon>Gammaproteobacteria</taxon>
        <taxon>Moraxellales</taxon>
        <taxon>Moraxellaceae</taxon>
        <taxon>Psychrobacter</taxon>
    </lineage>
</organism>
<evidence type="ECO:0000313" key="3">
    <source>
        <dbReference type="Proteomes" id="UP000471465"/>
    </source>
</evidence>
<evidence type="ECO:0000313" key="2">
    <source>
        <dbReference type="EMBL" id="KAF0567902.1"/>
    </source>
</evidence>
<proteinExistence type="predicted"/>
<accession>A0A6N7BXX9</accession>
<sequence>MEQTITNLDELDHYLGSDNYEDILEDEEARIIAKHRFLVSKGLSHIKIRDIEKWLKTFQNKLSHRFISVFLLQSITYRNYEMMESAFARKISKDIKNIYEEVSPYKSDSLEEWLRLIRYSKIISSHSFANIHFYCIDKRTSSVTQSSNTILRRLSSKVINHLRILQNIDEVKESIKAKNMVVFIDDFLGSGTQAAKFFNDHEIFELIEIDDANQMPLIYMPLMATNTGIDNLKSEFPNLRVLPSEIIEEDSKLSKHHSLSDFLQTFDLDIMKIDIEELFIEMQSSYSFIRKNAWLGWTNAMLSIVFEWGCPNLTVPLIYHDNNKPTTENPDGCNVMYPLAARRV</sequence>
<evidence type="ECO:0000259" key="1">
    <source>
        <dbReference type="Pfam" id="PF24390"/>
    </source>
</evidence>